<feature type="compositionally biased region" description="Basic and acidic residues" evidence="1">
    <location>
        <begin position="25"/>
        <end position="44"/>
    </location>
</feature>
<dbReference type="AlphaFoldDB" id="A0A2S5GRI3"/>
<accession>A0A2S5GRI3</accession>
<evidence type="ECO:0008006" key="7">
    <source>
        <dbReference type="Google" id="ProtNLM"/>
    </source>
</evidence>
<feature type="transmembrane region" description="Helical" evidence="2">
    <location>
        <begin position="121"/>
        <end position="144"/>
    </location>
</feature>
<dbReference type="EMBL" id="PREU01000006">
    <property type="protein sequence ID" value="PPA75485.1"/>
    <property type="molecule type" value="Genomic_DNA"/>
</dbReference>
<dbReference type="Proteomes" id="UP000239990">
    <property type="component" value="Unassembled WGS sequence"/>
</dbReference>
<evidence type="ECO:0000259" key="4">
    <source>
        <dbReference type="Pfam" id="PF16220"/>
    </source>
</evidence>
<evidence type="ECO:0000256" key="2">
    <source>
        <dbReference type="SAM" id="Phobius"/>
    </source>
</evidence>
<feature type="region of interest" description="Disordered" evidence="1">
    <location>
        <begin position="1"/>
        <end position="44"/>
    </location>
</feature>
<keyword evidence="2" id="KW-1133">Transmembrane helix</keyword>
<dbReference type="Gene3D" id="3.55.50.30">
    <property type="match status" value="1"/>
</dbReference>
<dbReference type="PIRSF" id="PIRSF018266">
    <property type="entry name" value="FecR"/>
    <property type="match status" value="1"/>
</dbReference>
<evidence type="ECO:0000313" key="5">
    <source>
        <dbReference type="EMBL" id="PPA75485.1"/>
    </source>
</evidence>
<keyword evidence="2" id="KW-0812">Transmembrane</keyword>
<feature type="domain" description="FecR protein" evidence="3">
    <location>
        <begin position="153"/>
        <end position="244"/>
    </location>
</feature>
<dbReference type="InterPro" id="IPR006860">
    <property type="entry name" value="FecR"/>
</dbReference>
<protein>
    <recommendedName>
        <fullName evidence="7">FecR family protein</fullName>
    </recommendedName>
</protein>
<organism evidence="5 6">
    <name type="scientific">Achromobacter spanius</name>
    <dbReference type="NCBI Taxonomy" id="217203"/>
    <lineage>
        <taxon>Bacteria</taxon>
        <taxon>Pseudomonadati</taxon>
        <taxon>Pseudomonadota</taxon>
        <taxon>Betaproteobacteria</taxon>
        <taxon>Burkholderiales</taxon>
        <taxon>Alcaligenaceae</taxon>
        <taxon>Achromobacter</taxon>
    </lineage>
</organism>
<dbReference type="OrthoDB" id="8617634at2"/>
<proteinExistence type="predicted"/>
<gene>
    <name evidence="5" type="ORF">C4E15_15420</name>
</gene>
<dbReference type="PANTHER" id="PTHR30273:SF2">
    <property type="entry name" value="PROTEIN FECR"/>
    <property type="match status" value="1"/>
</dbReference>
<dbReference type="PANTHER" id="PTHR30273">
    <property type="entry name" value="PERIPLASMIC SIGNAL SENSOR AND SIGMA FACTOR ACTIVATOR FECR-RELATED"/>
    <property type="match status" value="1"/>
</dbReference>
<evidence type="ECO:0000256" key="1">
    <source>
        <dbReference type="SAM" id="MobiDB-lite"/>
    </source>
</evidence>
<reference evidence="5 6" key="1">
    <citation type="submission" date="2018-02" db="EMBL/GenBank/DDBJ databases">
        <title>Draft Genome of Achromobacter spanius stain 6.</title>
        <authorList>
            <person name="Gunasekera T.S."/>
            <person name="Radwan O."/>
            <person name="Ruiz O.N."/>
        </authorList>
    </citation>
    <scope>NUCLEOTIDE SEQUENCE [LARGE SCALE GENOMIC DNA]</scope>
    <source>
        <strain evidence="5 6">6</strain>
    </source>
</reference>
<comment type="caution">
    <text evidence="5">The sequence shown here is derived from an EMBL/GenBank/DDBJ whole genome shotgun (WGS) entry which is preliminary data.</text>
</comment>
<dbReference type="Pfam" id="PF16220">
    <property type="entry name" value="DUF4880"/>
    <property type="match status" value="1"/>
</dbReference>
<dbReference type="Pfam" id="PF04773">
    <property type="entry name" value="FecR"/>
    <property type="match status" value="1"/>
</dbReference>
<feature type="domain" description="FecR N-terminal" evidence="4">
    <location>
        <begin position="47"/>
        <end position="86"/>
    </location>
</feature>
<evidence type="ECO:0000313" key="6">
    <source>
        <dbReference type="Proteomes" id="UP000239990"/>
    </source>
</evidence>
<dbReference type="RefSeq" id="WP_104144136.1">
    <property type="nucleotide sequence ID" value="NZ_PREU01000006.1"/>
</dbReference>
<keyword evidence="2" id="KW-0472">Membrane</keyword>
<dbReference type="Gene3D" id="2.60.120.1440">
    <property type="match status" value="1"/>
</dbReference>
<sequence length="362" mass="39348">MPHSETGYPNPGHGGGDPGHPRMPPRNDDGGSDGGRDGSDALDHPADAAHWFARMQSGEVTAADRQAFAAWRDASPDNDRDYRRLSAQWDAVLSLPHARLRGLMDASLTAARPPAMSRRRFGLRVAAACAVPLVAGLVAAPFVFDGNDTLVNYATRKNERREVTLPDGSVLSLNGDTRVAARFGARERRVELEQGEAFFDVRHDTSRPFVVVGGLGQVTVTGTRFNVRRDSDRLQVSVESGSVRLQTGSWWRRHERRLSAGQQAVAYPGSTLSEVAAVNVQDLTAWQRGKIIFNNVPLATVISEMNRYLPRPASLDAPALAQHRVSGIFSVDDPLAMIDALPAIAPVTLDRQQDGAIRIVAR</sequence>
<dbReference type="GO" id="GO:0016989">
    <property type="term" value="F:sigma factor antagonist activity"/>
    <property type="evidence" value="ECO:0007669"/>
    <property type="project" value="TreeGrafter"/>
</dbReference>
<evidence type="ECO:0000259" key="3">
    <source>
        <dbReference type="Pfam" id="PF04773"/>
    </source>
</evidence>
<dbReference type="InterPro" id="IPR012373">
    <property type="entry name" value="Ferrdict_sens_TM"/>
</dbReference>
<name>A0A2S5GRI3_9BURK</name>
<dbReference type="InterPro" id="IPR032623">
    <property type="entry name" value="FecR_N"/>
</dbReference>